<dbReference type="SUPFAM" id="SSF53756">
    <property type="entry name" value="UDP-Glycosyltransferase/glycogen phosphorylase"/>
    <property type="match status" value="1"/>
</dbReference>
<feature type="domain" description="Glycosyl transferase family 1" evidence="1">
    <location>
        <begin position="179"/>
        <end position="338"/>
    </location>
</feature>
<organism evidence="3 4">
    <name type="scientific">Candidatus Wolfebacteria bacterium CG_4_10_14_0_2_um_filter_39_18</name>
    <dbReference type="NCBI Taxonomy" id="1975061"/>
    <lineage>
        <taxon>Bacteria</taxon>
        <taxon>Candidatus Wolfeibacteriota</taxon>
    </lineage>
</organism>
<accession>A0A2M7TF54</accession>
<dbReference type="InterPro" id="IPR050194">
    <property type="entry name" value="Glycosyltransferase_grp1"/>
</dbReference>
<dbReference type="Pfam" id="PF13439">
    <property type="entry name" value="Glyco_transf_4"/>
    <property type="match status" value="1"/>
</dbReference>
<gene>
    <name evidence="3" type="ORF">COY31_02655</name>
</gene>
<reference evidence="4" key="1">
    <citation type="submission" date="2017-09" db="EMBL/GenBank/DDBJ databases">
        <title>Depth-based differentiation of microbial function through sediment-hosted aquifers and enrichment of novel symbionts in the deep terrestrial subsurface.</title>
        <authorList>
            <person name="Probst A.J."/>
            <person name="Ladd B."/>
            <person name="Jarett J.K."/>
            <person name="Geller-Mcgrath D.E."/>
            <person name="Sieber C.M.K."/>
            <person name="Emerson J.B."/>
            <person name="Anantharaman K."/>
            <person name="Thomas B.C."/>
            <person name="Malmstrom R."/>
            <person name="Stieglmeier M."/>
            <person name="Klingl A."/>
            <person name="Woyke T."/>
            <person name="Ryan C.M."/>
            <person name="Banfield J.F."/>
        </authorList>
    </citation>
    <scope>NUCLEOTIDE SEQUENCE [LARGE SCALE GENOMIC DNA]</scope>
</reference>
<dbReference type="Gene3D" id="3.40.50.2000">
    <property type="entry name" value="Glycogen Phosphorylase B"/>
    <property type="match status" value="2"/>
</dbReference>
<dbReference type="PANTHER" id="PTHR45947:SF3">
    <property type="entry name" value="SULFOQUINOVOSYL TRANSFERASE SQD2"/>
    <property type="match status" value="1"/>
</dbReference>
<dbReference type="InterPro" id="IPR001296">
    <property type="entry name" value="Glyco_trans_1"/>
</dbReference>
<proteinExistence type="predicted"/>
<evidence type="ECO:0000313" key="3">
    <source>
        <dbReference type="EMBL" id="PIZ44421.1"/>
    </source>
</evidence>
<evidence type="ECO:0000259" key="2">
    <source>
        <dbReference type="Pfam" id="PF13439"/>
    </source>
</evidence>
<protein>
    <recommendedName>
        <fullName evidence="5">Glycosyl transferase family 1 domain-containing protein</fullName>
    </recommendedName>
</protein>
<dbReference type="EMBL" id="PFNM01000050">
    <property type="protein sequence ID" value="PIZ44421.1"/>
    <property type="molecule type" value="Genomic_DNA"/>
</dbReference>
<evidence type="ECO:0000313" key="4">
    <source>
        <dbReference type="Proteomes" id="UP000230553"/>
    </source>
</evidence>
<dbReference type="Proteomes" id="UP000230553">
    <property type="component" value="Unassembled WGS sequence"/>
</dbReference>
<evidence type="ECO:0008006" key="5">
    <source>
        <dbReference type="Google" id="ProtNLM"/>
    </source>
</evidence>
<dbReference type="CDD" id="cd03801">
    <property type="entry name" value="GT4_PimA-like"/>
    <property type="match status" value="1"/>
</dbReference>
<dbReference type="InterPro" id="IPR028098">
    <property type="entry name" value="Glyco_trans_4-like_N"/>
</dbReference>
<dbReference type="PANTHER" id="PTHR45947">
    <property type="entry name" value="SULFOQUINOVOSYL TRANSFERASE SQD2"/>
    <property type="match status" value="1"/>
</dbReference>
<evidence type="ECO:0000259" key="1">
    <source>
        <dbReference type="Pfam" id="PF00534"/>
    </source>
</evidence>
<feature type="domain" description="Glycosyltransferase subfamily 4-like N-terminal" evidence="2">
    <location>
        <begin position="61"/>
        <end position="167"/>
    </location>
</feature>
<comment type="caution">
    <text evidence="3">The sequence shown here is derived from an EMBL/GenBank/DDBJ whole genome shotgun (WGS) entry which is preliminary data.</text>
</comment>
<dbReference type="Pfam" id="PF00534">
    <property type="entry name" value="Glycos_transf_1"/>
    <property type="match status" value="1"/>
</dbReference>
<name>A0A2M7TF54_9BACT</name>
<dbReference type="AlphaFoldDB" id="A0A2M7TF54"/>
<sequence>MISIFSVSKLSSNPSQAVSTIRFNVFKRLDPQEIVYWTTTDSEKLIQGSIKKIPVKSKNKYFQFLEKIYWMRRLKPDIILFTGDPFELIFFLFRLRRSLVVLNLNGPMPGNYWEYPFPLSFYLFYSLKFLIKRSDFILTITNSCRESLRPFTDISKVFVIYNGVDIDSFCPSNKNQNILEKEYGISFQKPVILYVGSFVRRKRPGTVLKLAEKNSDLNFVFVGACQDNDLRDQMKKLKNVTYIPQMGREKLSLLFSSATAFCFPSLFEGFGMVIAEAMASGCPVIASKHQGPAELIENRKDGILIDVSDEELNEFQSALRKIIEDDKFRERLSRNARKKSKKLFDWSILKDEWLKFFKKIIIEK</sequence>
<dbReference type="GO" id="GO:0016757">
    <property type="term" value="F:glycosyltransferase activity"/>
    <property type="evidence" value="ECO:0007669"/>
    <property type="project" value="InterPro"/>
</dbReference>